<feature type="region of interest" description="Disordered" evidence="1">
    <location>
        <begin position="142"/>
        <end position="198"/>
    </location>
</feature>
<dbReference type="RefSeq" id="WP_092089288.1">
    <property type="nucleotide sequence ID" value="NZ_FMZW01000050.1"/>
</dbReference>
<proteinExistence type="predicted"/>
<dbReference type="Proteomes" id="UP000199245">
    <property type="component" value="Unassembled WGS sequence"/>
</dbReference>
<evidence type="ECO:0000256" key="1">
    <source>
        <dbReference type="SAM" id="MobiDB-lite"/>
    </source>
</evidence>
<dbReference type="InterPro" id="IPR027417">
    <property type="entry name" value="P-loop_NTPase"/>
</dbReference>
<dbReference type="EMBL" id="FMZW01000050">
    <property type="protein sequence ID" value="SDF29895.1"/>
    <property type="molecule type" value="Genomic_DNA"/>
</dbReference>
<evidence type="ECO:0000313" key="3">
    <source>
        <dbReference type="EMBL" id="SDF29895.1"/>
    </source>
</evidence>
<gene>
    <name evidence="3" type="ORF">SAMN05216337_105054</name>
</gene>
<dbReference type="SUPFAM" id="SSF52540">
    <property type="entry name" value="P-loop containing nucleoside triphosphate hydrolases"/>
    <property type="match status" value="1"/>
</dbReference>
<dbReference type="Pfam" id="PF19975">
    <property type="entry name" value="DO-GTPase1"/>
    <property type="match status" value="1"/>
</dbReference>
<evidence type="ECO:0000259" key="2">
    <source>
        <dbReference type="Pfam" id="PF19975"/>
    </source>
</evidence>
<evidence type="ECO:0000313" key="4">
    <source>
        <dbReference type="Proteomes" id="UP000199245"/>
    </source>
</evidence>
<sequence>MTSSKKFMVFGLTGAGKSTFAAALWHLVDSREVPAIALEKGLHSGNFNYLEKISKRWCDGWRLERTKTEDVEDVRINLRHGATATEFSLEFKDIAGESLENAFLTRYCDPEFVELVKEADGMLLFVSADYKIDDVTILDFKEAMGDDEDDDEPTDAAEDEDDEEKDDEDEPDGDAEKPATVAEDGHASPTAADPPFDHAKTPLQVRLVDLLQSLRLDPFRKKPFRVAVIVSAWDLAEETSPGEWLTRRMPLLDQFLRGGEVADVVRVYGVSAQGGRYPKKKKENKNDEGRQEIIKKRPASTRIRVLGYGAGEHDLTHPVRWLSGMEAVDRLER</sequence>
<accession>A0A1G7JYI7</accession>
<name>A0A1G7JYI7_9BRAD</name>
<dbReference type="AlphaFoldDB" id="A0A1G7JYI7"/>
<feature type="compositionally biased region" description="Acidic residues" evidence="1">
    <location>
        <begin position="145"/>
        <end position="173"/>
    </location>
</feature>
<dbReference type="InterPro" id="IPR045530">
    <property type="entry name" value="DO-GTPase1"/>
</dbReference>
<protein>
    <recommendedName>
        <fullName evidence="2">Double-GTPase 1 domain-containing protein</fullName>
    </recommendedName>
</protein>
<feature type="domain" description="Double-GTPase 1" evidence="2">
    <location>
        <begin position="9"/>
        <end position="322"/>
    </location>
</feature>
<reference evidence="3 4" key="1">
    <citation type="submission" date="2016-10" db="EMBL/GenBank/DDBJ databases">
        <authorList>
            <person name="de Groot N.N."/>
        </authorList>
    </citation>
    <scope>NUCLEOTIDE SEQUENCE [LARGE SCALE GENOMIC DNA]</scope>
    <source>
        <strain evidence="3 4">R5</strain>
    </source>
</reference>
<organism evidence="3 4">
    <name type="scientific">Bradyrhizobium brasilense</name>
    <dbReference type="NCBI Taxonomy" id="1419277"/>
    <lineage>
        <taxon>Bacteria</taxon>
        <taxon>Pseudomonadati</taxon>
        <taxon>Pseudomonadota</taxon>
        <taxon>Alphaproteobacteria</taxon>
        <taxon>Hyphomicrobiales</taxon>
        <taxon>Nitrobacteraceae</taxon>
        <taxon>Bradyrhizobium</taxon>
    </lineage>
</organism>